<keyword evidence="4" id="KW-0812">Transmembrane</keyword>
<gene>
    <name evidence="7" type="ORF">NOF55_06635</name>
</gene>
<evidence type="ECO:0000313" key="8">
    <source>
        <dbReference type="Proteomes" id="UP001208771"/>
    </source>
</evidence>
<dbReference type="PANTHER" id="PTHR43531">
    <property type="entry name" value="PROTEIN ICFG"/>
    <property type="match status" value="1"/>
</dbReference>
<dbReference type="GO" id="GO:0007165">
    <property type="term" value="P:signal transduction"/>
    <property type="evidence" value="ECO:0007669"/>
    <property type="project" value="UniProtKB-KW"/>
</dbReference>
<keyword evidence="3" id="KW-0807">Transducer</keyword>
<keyword evidence="4" id="KW-0472">Membrane</keyword>
<keyword evidence="1" id="KW-0145">Chemotaxis</keyword>
<dbReference type="PROSITE" id="PS50111">
    <property type="entry name" value="CHEMOTAXIS_TRANSDUC_2"/>
    <property type="match status" value="1"/>
</dbReference>
<feature type="transmembrane region" description="Helical" evidence="4">
    <location>
        <begin position="345"/>
        <end position="368"/>
    </location>
</feature>
<feature type="domain" description="Methyl-accepting transducer" evidence="5">
    <location>
        <begin position="507"/>
        <end position="736"/>
    </location>
</feature>
<evidence type="ECO:0000259" key="5">
    <source>
        <dbReference type="PROSITE" id="PS50111"/>
    </source>
</evidence>
<name>A0AAE3MXE2_9HYPH</name>
<dbReference type="PROSITE" id="PS50885">
    <property type="entry name" value="HAMP"/>
    <property type="match status" value="2"/>
</dbReference>
<comment type="caution">
    <text evidence="7">The sequence shown here is derived from an EMBL/GenBank/DDBJ whole genome shotgun (WGS) entry which is preliminary data.</text>
</comment>
<evidence type="ECO:0000256" key="3">
    <source>
        <dbReference type="PROSITE-ProRule" id="PRU00284"/>
    </source>
</evidence>
<evidence type="ECO:0000313" key="7">
    <source>
        <dbReference type="EMBL" id="MCX8996778.1"/>
    </source>
</evidence>
<keyword evidence="8" id="KW-1185">Reference proteome</keyword>
<evidence type="ECO:0000256" key="1">
    <source>
        <dbReference type="ARBA" id="ARBA00022500"/>
    </source>
</evidence>
<accession>A0AAE3MXE2</accession>
<dbReference type="GO" id="GO:0006935">
    <property type="term" value="P:chemotaxis"/>
    <property type="evidence" value="ECO:0007669"/>
    <property type="project" value="UniProtKB-KW"/>
</dbReference>
<dbReference type="SUPFAM" id="SSF58104">
    <property type="entry name" value="Methyl-accepting chemotaxis protein (MCP) signaling domain"/>
    <property type="match status" value="1"/>
</dbReference>
<dbReference type="InterPro" id="IPR051310">
    <property type="entry name" value="MCP_chemotaxis"/>
</dbReference>
<dbReference type="GO" id="GO:0016020">
    <property type="term" value="C:membrane"/>
    <property type="evidence" value="ECO:0007669"/>
    <property type="project" value="InterPro"/>
</dbReference>
<dbReference type="Gene3D" id="6.10.340.10">
    <property type="match status" value="1"/>
</dbReference>
<dbReference type="RefSeq" id="WP_306410557.1">
    <property type="nucleotide sequence ID" value="NZ_JANFPI010000002.1"/>
</dbReference>
<dbReference type="InterPro" id="IPR004089">
    <property type="entry name" value="MCPsignal_dom"/>
</dbReference>
<dbReference type="Pfam" id="PF00672">
    <property type="entry name" value="HAMP"/>
    <property type="match status" value="1"/>
</dbReference>
<comment type="similarity">
    <text evidence="2">Belongs to the methyl-accepting chemotaxis (MCP) protein family.</text>
</comment>
<evidence type="ECO:0000256" key="4">
    <source>
        <dbReference type="SAM" id="Phobius"/>
    </source>
</evidence>
<dbReference type="Pfam" id="PF00015">
    <property type="entry name" value="MCPsignal"/>
    <property type="match status" value="1"/>
</dbReference>
<feature type="transmembrane region" description="Helical" evidence="4">
    <location>
        <begin position="6"/>
        <end position="28"/>
    </location>
</feature>
<protein>
    <submittedName>
        <fullName evidence="7">Methyl-accepting chemotaxis protein</fullName>
    </submittedName>
</protein>
<dbReference type="InterPro" id="IPR003660">
    <property type="entry name" value="HAMP_dom"/>
</dbReference>
<dbReference type="CDD" id="cd11386">
    <property type="entry name" value="MCP_signal"/>
    <property type="match status" value="1"/>
</dbReference>
<dbReference type="CDD" id="cd06225">
    <property type="entry name" value="HAMP"/>
    <property type="match status" value="1"/>
</dbReference>
<dbReference type="Gene3D" id="1.10.287.950">
    <property type="entry name" value="Methyl-accepting chemotaxis protein"/>
    <property type="match status" value="1"/>
</dbReference>
<proteinExistence type="inferred from homology"/>
<reference evidence="7" key="1">
    <citation type="submission" date="2022-07" db="EMBL/GenBank/DDBJ databases">
        <title>Ectorhizobium quercum gen.nov., sp. nov.</title>
        <authorList>
            <person name="Ma T."/>
            <person name="Li Y."/>
        </authorList>
    </citation>
    <scope>NUCLEOTIDE SEQUENCE</scope>
    <source>
        <strain evidence="7">BDR2-2</strain>
    </source>
</reference>
<evidence type="ECO:0000256" key="2">
    <source>
        <dbReference type="ARBA" id="ARBA00029447"/>
    </source>
</evidence>
<evidence type="ECO:0000259" key="6">
    <source>
        <dbReference type="PROSITE" id="PS50885"/>
    </source>
</evidence>
<organism evidence="7 8">
    <name type="scientific">Ectorhizobium quercum</name>
    <dbReference type="NCBI Taxonomy" id="2965071"/>
    <lineage>
        <taxon>Bacteria</taxon>
        <taxon>Pseudomonadati</taxon>
        <taxon>Pseudomonadota</taxon>
        <taxon>Alphaproteobacteria</taxon>
        <taxon>Hyphomicrobiales</taxon>
        <taxon>Rhizobiaceae</taxon>
        <taxon>Ectorhizobium</taxon>
    </lineage>
</organism>
<dbReference type="SMART" id="SM00304">
    <property type="entry name" value="HAMP"/>
    <property type="match status" value="2"/>
</dbReference>
<dbReference type="EMBL" id="JANFPI010000002">
    <property type="protein sequence ID" value="MCX8996778.1"/>
    <property type="molecule type" value="Genomic_DNA"/>
</dbReference>
<dbReference type="SUPFAM" id="SSF158472">
    <property type="entry name" value="HAMP domain-like"/>
    <property type="match status" value="1"/>
</dbReference>
<dbReference type="PANTHER" id="PTHR43531:SF11">
    <property type="entry name" value="METHYL-ACCEPTING CHEMOTAXIS PROTEIN 3"/>
    <property type="match status" value="1"/>
</dbReference>
<dbReference type="Proteomes" id="UP001208771">
    <property type="component" value="Unassembled WGS sequence"/>
</dbReference>
<dbReference type="SMART" id="SM00283">
    <property type="entry name" value="MA"/>
    <property type="match status" value="1"/>
</dbReference>
<dbReference type="AlphaFoldDB" id="A0AAE3MXE2"/>
<feature type="domain" description="HAMP" evidence="6">
    <location>
        <begin position="450"/>
        <end position="502"/>
    </location>
</feature>
<feature type="domain" description="HAMP" evidence="6">
    <location>
        <begin position="369"/>
        <end position="422"/>
    </location>
</feature>
<keyword evidence="4" id="KW-1133">Transmembrane helix</keyword>
<sequence length="766" mass="81848">MNRHSLAFKVTTIFLFLSLISIAALNLLAYRSSSGVLQDQASASMSQVLVFRGDMLKEQLGLMAQQAGSIARIEALQAASTGLRSGWNSLENAGGARAELQRIFVTGNPFAEKERLLKPEGPSGFYYSTHETVQADVARYLDNTPFDDLMIAAPDGTVFYSYRKGPAFAENVAGGQWANGSLGAAFERARSAVGSMSDEQEPSASFSGLMTAGDDGEASLVFAVPVLRLGSLRTVMLFHVRNDVVLSILEKGHSADTSLLSTLISADGDIFGKDGQNRLAMLGKAPADSLRTALAAPETDMTTVDSLRGSEPERSFLRSVSFGDQRFAVSESLLSSEIEAGTQKIAGVLLLTGFVVLAISVAATLFSMNRLLSPLARLARATGDVAKGNLDLEITDQTRKDETGVMARALESFRQALLQQRHLEAANAEREAGLAAERRERLAEREAEARSLQAVVSELDAGLSQLAEGNLSYAITRPFPEETEGLRLNFNRAIARLNETMAAIGGNSCTVRDDSERMREGADRLADRTSRQATAITQTVSAIDAINKALAEQTAKAEQAARIAATAQTGARQSGQVMTQTISAIEAIQSSSSQINRITHVIEEIAFQTNLLALNAGVEAARAGDAGKGFAVVAQEVRELAQRSSNAAREITVLLQKSTEDVENGVALVEKAGQALNEIGSHVETINAEIAAIMESTHQEASMIREISHSVSELDQVTHENASMVEETTRAIHRLAGEAGEMDRRIGHFTLSGAGTAGEAYLRRAG</sequence>